<keyword evidence="6" id="KW-1185">Reference proteome</keyword>
<dbReference type="Pfam" id="PF02595">
    <property type="entry name" value="Gly_kinase"/>
    <property type="match status" value="1"/>
</dbReference>
<organism evidence="5 6">
    <name type="scientific">Candidatus Cohnella colombiensis</name>
    <dbReference type="NCBI Taxonomy" id="3121368"/>
    <lineage>
        <taxon>Bacteria</taxon>
        <taxon>Bacillati</taxon>
        <taxon>Bacillota</taxon>
        <taxon>Bacilli</taxon>
        <taxon>Bacillales</taxon>
        <taxon>Paenibacillaceae</taxon>
        <taxon>Cohnella</taxon>
    </lineage>
</organism>
<dbReference type="GO" id="GO:0008887">
    <property type="term" value="F:glycerate kinase activity"/>
    <property type="evidence" value="ECO:0007669"/>
    <property type="project" value="UniProtKB-UniRule"/>
</dbReference>
<sequence length="380" mass="39708">MKIVIAPDSFKGSLSSQRLCHAISTAVRSIAPEADVIEIPLADGGEGTVVNSIQATGGTLHKEKVTGPIGQIVEATYGILGNGKTVVLEVAETSGLTLVPDKERNPLVTSSYGLGELIGSLLNKGYRDFIVGLGGSATNDGGMGMLRALGIQFLGEDGQPLPEGGGSLNRLADIDELGLNPAVHESVFTIACDVDNVLCGSQGASVVFGPQKGATPVMIQHLDASLAHFANCVLHQKGIQMLDIIGGGAAGGLGAAFVAFMGGKLKSGIDIMLENVDWESTIQNADLIVTGEGRLDHQTLSGKAIKGVCDSARKYRIPVIALAGSVELTTEQLKQLGVTSAFSIVPGPVSLDLALEHAYEWVQKQMQQVFQLWTSRVENK</sequence>
<dbReference type="Gene3D" id="3.90.1510.10">
    <property type="entry name" value="Glycerate kinase, domain 2"/>
    <property type="match status" value="1"/>
</dbReference>
<evidence type="ECO:0000256" key="3">
    <source>
        <dbReference type="ARBA" id="ARBA00022777"/>
    </source>
</evidence>
<evidence type="ECO:0000313" key="6">
    <source>
        <dbReference type="Proteomes" id="UP001178662"/>
    </source>
</evidence>
<gene>
    <name evidence="5" type="ORF">P0Y55_01435</name>
</gene>
<reference evidence="5" key="1">
    <citation type="submission" date="2023-03" db="EMBL/GenBank/DDBJ databases">
        <title>Andean soil-derived lignocellulolytic bacterial consortium as a source of novel taxa and putative plastic-active enzymes.</title>
        <authorList>
            <person name="Diaz-Garcia L."/>
            <person name="Chuvochina M."/>
            <person name="Feuerriegel G."/>
            <person name="Bunk B."/>
            <person name="Sproer C."/>
            <person name="Streit W.R."/>
            <person name="Rodriguez L.M."/>
            <person name="Overmann J."/>
            <person name="Jimenez D.J."/>
        </authorList>
    </citation>
    <scope>NUCLEOTIDE SEQUENCE</scope>
    <source>
        <strain evidence="5">MAG 2441</strain>
    </source>
</reference>
<dbReference type="AlphaFoldDB" id="A0AA95JC36"/>
<keyword evidence="2 4" id="KW-0808">Transferase</keyword>
<dbReference type="NCBIfam" id="TIGR00045">
    <property type="entry name" value="glycerate kinase"/>
    <property type="match status" value="1"/>
</dbReference>
<dbReference type="InterPro" id="IPR004381">
    <property type="entry name" value="Glycerate_kinase"/>
</dbReference>
<dbReference type="InterPro" id="IPR018197">
    <property type="entry name" value="Glycerate_kinase_RE-like"/>
</dbReference>
<protein>
    <submittedName>
        <fullName evidence="5">Glycerate kinase</fullName>
    </submittedName>
</protein>
<accession>A0AA95JC36</accession>
<dbReference type="SUPFAM" id="SSF110738">
    <property type="entry name" value="Glycerate kinase I"/>
    <property type="match status" value="1"/>
</dbReference>
<name>A0AA95JC36_9BACL</name>
<dbReference type="GO" id="GO:0031388">
    <property type="term" value="P:organic acid phosphorylation"/>
    <property type="evidence" value="ECO:0007669"/>
    <property type="project" value="UniProtKB-UniRule"/>
</dbReference>
<dbReference type="EMBL" id="CP119317">
    <property type="protein sequence ID" value="WEK54771.1"/>
    <property type="molecule type" value="Genomic_DNA"/>
</dbReference>
<evidence type="ECO:0000256" key="2">
    <source>
        <dbReference type="ARBA" id="ARBA00022679"/>
    </source>
</evidence>
<dbReference type="Gene3D" id="3.40.50.10350">
    <property type="entry name" value="Glycerate kinase, domain 1"/>
    <property type="match status" value="1"/>
</dbReference>
<evidence type="ECO:0000256" key="4">
    <source>
        <dbReference type="PIRNR" id="PIRNR006078"/>
    </source>
</evidence>
<dbReference type="PANTHER" id="PTHR21599:SF0">
    <property type="entry name" value="GLYCERATE KINASE"/>
    <property type="match status" value="1"/>
</dbReference>
<evidence type="ECO:0000256" key="1">
    <source>
        <dbReference type="ARBA" id="ARBA00006284"/>
    </source>
</evidence>
<dbReference type="PIRSF" id="PIRSF006078">
    <property type="entry name" value="GlxK"/>
    <property type="match status" value="1"/>
</dbReference>
<dbReference type="InterPro" id="IPR018193">
    <property type="entry name" value="Glyc_kinase_flavodox-like_fold"/>
</dbReference>
<proteinExistence type="inferred from homology"/>
<dbReference type="InterPro" id="IPR036129">
    <property type="entry name" value="Glycerate_kinase_sf"/>
</dbReference>
<comment type="similarity">
    <text evidence="1 4">Belongs to the glycerate kinase type-1 family.</text>
</comment>
<keyword evidence="3 4" id="KW-0418">Kinase</keyword>
<evidence type="ECO:0000313" key="5">
    <source>
        <dbReference type="EMBL" id="WEK54771.1"/>
    </source>
</evidence>
<dbReference type="PANTHER" id="PTHR21599">
    <property type="entry name" value="GLYCERATE KINASE"/>
    <property type="match status" value="1"/>
</dbReference>
<dbReference type="Proteomes" id="UP001178662">
    <property type="component" value="Chromosome"/>
</dbReference>